<dbReference type="WBParaSite" id="L893_g22861.t1">
    <property type="protein sequence ID" value="L893_g22861.t1"/>
    <property type="gene ID" value="L893_g22861"/>
</dbReference>
<protein>
    <submittedName>
        <fullName evidence="8">Transcription initiation factor TFIID subunit 10</fullName>
    </submittedName>
</protein>
<evidence type="ECO:0000313" key="8">
    <source>
        <dbReference type="WBParaSite" id="L893_g22861.t1"/>
    </source>
</evidence>
<name>A0A1I7Z5R7_9BILA</name>
<reference evidence="8" key="1">
    <citation type="submission" date="2016-11" db="UniProtKB">
        <authorList>
            <consortium name="WormBaseParasite"/>
        </authorList>
    </citation>
    <scope>IDENTIFICATION</scope>
</reference>
<sequence length="218" mass="24078">MSSLLSPGMWSPSQCPSTSCSLPVVEEAPAFCSDLIFLLRVHNAMNKLGEKRVFIGGCPQMSVSPASSTSGDPSPLSLDSIPRASQAPSETANRFLHEFSSSKVKSRYIEDIAHYEPTLPDAVTQYYANSCGIDLEDLDPRVVRLIAVAAQKFIADIVSDSMLRVQINMNKKRRKRFLHEGSLNVHSCLENETLKKVLEEYEIEVSGGESKRSKPTEE</sequence>
<dbReference type="PANTHER" id="PTHR21242">
    <property type="entry name" value="TRANSCRIPTION INITIATION FACTOR TFIID SUBUNIT 10"/>
    <property type="match status" value="1"/>
</dbReference>
<keyword evidence="3" id="KW-0804">Transcription</keyword>
<evidence type="ECO:0000256" key="3">
    <source>
        <dbReference type="ARBA" id="ARBA00023163"/>
    </source>
</evidence>
<keyword evidence="7" id="KW-1185">Reference proteome</keyword>
<dbReference type="CDD" id="cd07982">
    <property type="entry name" value="HFD_TAF10"/>
    <property type="match status" value="1"/>
</dbReference>
<dbReference type="InterPro" id="IPR003923">
    <property type="entry name" value="TAF10"/>
</dbReference>
<comment type="similarity">
    <text evidence="5">Belongs to the TAF10 family.</text>
</comment>
<dbReference type="GO" id="GO:0016251">
    <property type="term" value="F:RNA polymerase II general transcription initiation factor activity"/>
    <property type="evidence" value="ECO:0007669"/>
    <property type="project" value="TreeGrafter"/>
</dbReference>
<evidence type="ECO:0000256" key="1">
    <source>
        <dbReference type="ARBA" id="ARBA00004123"/>
    </source>
</evidence>
<dbReference type="GO" id="GO:0006367">
    <property type="term" value="P:transcription initiation at RNA polymerase II promoter"/>
    <property type="evidence" value="ECO:0007669"/>
    <property type="project" value="TreeGrafter"/>
</dbReference>
<feature type="region of interest" description="Disordered" evidence="6">
    <location>
        <begin position="64"/>
        <end position="83"/>
    </location>
</feature>
<dbReference type="PANTHER" id="PTHR21242:SF0">
    <property type="entry name" value="TRANSCRIPTION INITIATION FACTOR TFIID SUBUNIT 10"/>
    <property type="match status" value="1"/>
</dbReference>
<organism evidence="7 8">
    <name type="scientific">Steinernema glaseri</name>
    <dbReference type="NCBI Taxonomy" id="37863"/>
    <lineage>
        <taxon>Eukaryota</taxon>
        <taxon>Metazoa</taxon>
        <taxon>Ecdysozoa</taxon>
        <taxon>Nematoda</taxon>
        <taxon>Chromadorea</taxon>
        <taxon>Rhabditida</taxon>
        <taxon>Tylenchina</taxon>
        <taxon>Panagrolaimomorpha</taxon>
        <taxon>Strongyloidoidea</taxon>
        <taxon>Steinernematidae</taxon>
        <taxon>Steinernema</taxon>
    </lineage>
</organism>
<evidence type="ECO:0000256" key="4">
    <source>
        <dbReference type="ARBA" id="ARBA00023242"/>
    </source>
</evidence>
<accession>A0A1I7Z5R7</accession>
<evidence type="ECO:0000256" key="6">
    <source>
        <dbReference type="SAM" id="MobiDB-lite"/>
    </source>
</evidence>
<evidence type="ECO:0000256" key="5">
    <source>
        <dbReference type="ARBA" id="ARBA00025730"/>
    </source>
</evidence>
<evidence type="ECO:0000313" key="7">
    <source>
        <dbReference type="Proteomes" id="UP000095287"/>
    </source>
</evidence>
<dbReference type="GO" id="GO:1990841">
    <property type="term" value="F:promoter-specific chromatin binding"/>
    <property type="evidence" value="ECO:0007669"/>
    <property type="project" value="TreeGrafter"/>
</dbReference>
<dbReference type="Pfam" id="PF03540">
    <property type="entry name" value="TAF10"/>
    <property type="match status" value="1"/>
</dbReference>
<proteinExistence type="inferred from homology"/>
<dbReference type="AlphaFoldDB" id="A0A1I7Z5R7"/>
<keyword evidence="4" id="KW-0539">Nucleus</keyword>
<evidence type="ECO:0000256" key="2">
    <source>
        <dbReference type="ARBA" id="ARBA00023015"/>
    </source>
</evidence>
<dbReference type="GO" id="GO:0000124">
    <property type="term" value="C:SAGA complex"/>
    <property type="evidence" value="ECO:0007669"/>
    <property type="project" value="TreeGrafter"/>
</dbReference>
<dbReference type="GO" id="GO:0005669">
    <property type="term" value="C:transcription factor TFIID complex"/>
    <property type="evidence" value="ECO:0007669"/>
    <property type="project" value="TreeGrafter"/>
</dbReference>
<dbReference type="Proteomes" id="UP000095287">
    <property type="component" value="Unplaced"/>
</dbReference>
<keyword evidence="2" id="KW-0805">Transcription regulation</keyword>
<comment type="subcellular location">
    <subcellularLocation>
        <location evidence="1">Nucleus</location>
    </subcellularLocation>
</comment>